<evidence type="ECO:0000256" key="3">
    <source>
        <dbReference type="ARBA" id="ARBA00022679"/>
    </source>
</evidence>
<keyword evidence="2" id="KW-0285">Flavoprotein</keyword>
<dbReference type="GO" id="GO:0016491">
    <property type="term" value="F:oxidoreductase activity"/>
    <property type="evidence" value="ECO:0007669"/>
    <property type="project" value="UniProtKB-KW"/>
</dbReference>
<dbReference type="InterPro" id="IPR016461">
    <property type="entry name" value="COMT-like"/>
</dbReference>
<dbReference type="Pfam" id="PF13450">
    <property type="entry name" value="NAD_binding_8"/>
    <property type="match status" value="1"/>
</dbReference>
<dbReference type="Pfam" id="PF00891">
    <property type="entry name" value="Methyltransf_2"/>
    <property type="match status" value="1"/>
</dbReference>
<protein>
    <submittedName>
        <fullName evidence="9">Cercosporin toxin biosynthesis protein</fullName>
    </submittedName>
</protein>
<evidence type="ECO:0000256" key="4">
    <source>
        <dbReference type="ARBA" id="ARBA00022691"/>
    </source>
</evidence>
<dbReference type="GO" id="GO:0008171">
    <property type="term" value="F:O-methyltransferase activity"/>
    <property type="evidence" value="ECO:0007669"/>
    <property type="project" value="InterPro"/>
</dbReference>
<dbReference type="SUPFAM" id="SSF53335">
    <property type="entry name" value="S-adenosyl-L-methionine-dependent methyltransferases"/>
    <property type="match status" value="1"/>
</dbReference>
<dbReference type="Gene3D" id="1.10.10.10">
    <property type="entry name" value="Winged helix-like DNA-binding domain superfamily/Winged helix DNA-binding domain"/>
    <property type="match status" value="1"/>
</dbReference>
<sequence length="872" mass="95977">MMQFQRDLEASLEAVSTNAQKLLAYLESCKDVQNLNTSLPKDPLDDCDAPTQAARAQLAEAATRVLELSIRPQDYLEHLQNGYQNLTCIRWLVELNILDHVPHSGTISYSDLASKASVPPMQLRSVCRMAICNGFLQEPEANQVCHSRISALFARDESYLGWARWMVNYSVPSAYKLSDATRSWGETVAKDQTAFNLGMDVKVPFFDHLRQTPEMKDAFAAYMRNVTSNETWGLQHAVSGFDWASLRPGAKVVDVGGSLGHGSIAIAKQHTHLNFIVQDLPETIAGARKEIAQDSKIDDSVKSRIQYMEHDFFGEQPVKDADVYFLRMICHDWPDNEAKIILSQIRAAMKPGAQIVIMDTILPQPGTISVLQEQQLRIRDLTMMEVFNAKEREYEDWSALMQSAGLEISHVNQPLNSVMGLLTVRSADKPALPSAGPVARELSLAVPTSGRSEIAKPVLITGAGIAGLCLAQALKKAGIDFRVFERDPHIDARPQGYRLKFEADAAQSLKNILPDRVHEAFELSNAITAVGETDFNPLNGTIIHSRTGGGLSGKQGLYATFTVDRKAFRTQLMTGIEDKISFGKELAYYKTDEATSTVTAEFKDGTHFTGSFLAGTDGLHSVVRKTCVPNHRIVDTGAACIYGKTVMTPEFLARFPEKGLRFMTVCSDVAPMLQSCLIGDSPVTLLLEPIRFSEASRARHSELPPDYVYWALIGPTERFGSPEVTAMKNFVSLEQAAQQAAQLSLAVTEEWHPSIRALFELQDTKQASLIRVASTIPDVPSWEPHSNVTLLGDSIHPMSPCGGVGANTAIVDADALAQVLVEHGTKPSVKAIAEFEAAMRMRAKKNICRSEIGSKRMFGQKDLVDCADFGFQ</sequence>
<feature type="domain" description="O-methyltransferase C-terminal" evidence="7">
    <location>
        <begin position="205"/>
        <end position="406"/>
    </location>
</feature>
<gene>
    <name evidence="9" type="primary">CTB3</name>
</gene>
<dbReference type="InterPro" id="IPR001077">
    <property type="entry name" value="COMT_C"/>
</dbReference>
<dbReference type="SMR" id="A0A1Y0K5J7"/>
<dbReference type="SUPFAM" id="SSF51905">
    <property type="entry name" value="FAD/NAD(P)-binding domain"/>
    <property type="match status" value="1"/>
</dbReference>
<dbReference type="PROSITE" id="PS51683">
    <property type="entry name" value="SAM_OMT_II"/>
    <property type="match status" value="1"/>
</dbReference>
<dbReference type="PRINTS" id="PR00420">
    <property type="entry name" value="RNGMNOXGNASE"/>
</dbReference>
<dbReference type="GO" id="GO:0032259">
    <property type="term" value="P:methylation"/>
    <property type="evidence" value="ECO:0007669"/>
    <property type="project" value="UniProtKB-KW"/>
</dbReference>
<dbReference type="PANTHER" id="PTHR43712">
    <property type="entry name" value="PUTATIVE (AFU_ORTHOLOGUE AFUA_4G14580)-RELATED"/>
    <property type="match status" value="1"/>
</dbReference>
<dbReference type="EMBL" id="KY656140">
    <property type="protein sequence ID" value="ARU80379.1"/>
    <property type="molecule type" value="Genomic_DNA"/>
</dbReference>
<keyword evidence="6" id="KW-0560">Oxidoreductase</keyword>
<dbReference type="InterPro" id="IPR036388">
    <property type="entry name" value="WH-like_DNA-bd_sf"/>
</dbReference>
<dbReference type="InterPro" id="IPR036390">
    <property type="entry name" value="WH_DNA-bd_sf"/>
</dbReference>
<evidence type="ECO:0000256" key="2">
    <source>
        <dbReference type="ARBA" id="ARBA00022630"/>
    </source>
</evidence>
<dbReference type="GO" id="GO:0071949">
    <property type="term" value="F:FAD binding"/>
    <property type="evidence" value="ECO:0007669"/>
    <property type="project" value="InterPro"/>
</dbReference>
<keyword evidence="5" id="KW-0274">FAD</keyword>
<evidence type="ECO:0000256" key="1">
    <source>
        <dbReference type="ARBA" id="ARBA00022603"/>
    </source>
</evidence>
<feature type="domain" description="FAD-binding" evidence="8">
    <location>
        <begin position="786"/>
        <end position="848"/>
    </location>
</feature>
<keyword evidence="3" id="KW-0808">Transferase</keyword>
<evidence type="ECO:0000259" key="7">
    <source>
        <dbReference type="Pfam" id="PF00891"/>
    </source>
</evidence>
<dbReference type="Gene3D" id="3.40.50.150">
    <property type="entry name" value="Vaccinia Virus protein VP39"/>
    <property type="match status" value="1"/>
</dbReference>
<dbReference type="PANTHER" id="PTHR43712:SF19">
    <property type="entry name" value="DUAL O-METHYLTRANSFERASE_FAD-DEPENDENT MONOOXYGENASE ELCB"/>
    <property type="match status" value="1"/>
</dbReference>
<evidence type="ECO:0000256" key="6">
    <source>
        <dbReference type="ARBA" id="ARBA00023002"/>
    </source>
</evidence>
<accession>A0A1Y0K5J7</accession>
<dbReference type="Pfam" id="PF01494">
    <property type="entry name" value="FAD_binding_3"/>
    <property type="match status" value="1"/>
</dbReference>
<dbReference type="InterPro" id="IPR029063">
    <property type="entry name" value="SAM-dependent_MTases_sf"/>
</dbReference>
<dbReference type="Gene3D" id="3.50.50.60">
    <property type="entry name" value="FAD/NAD(P)-binding domain"/>
    <property type="match status" value="1"/>
</dbReference>
<dbReference type="InterPro" id="IPR036188">
    <property type="entry name" value="FAD/NAD-bd_sf"/>
</dbReference>
<organism evidence="9">
    <name type="scientific">Cercospora zeina</name>
    <dbReference type="NCBI Taxonomy" id="348901"/>
    <lineage>
        <taxon>Eukaryota</taxon>
        <taxon>Fungi</taxon>
        <taxon>Dikarya</taxon>
        <taxon>Ascomycota</taxon>
        <taxon>Pezizomycotina</taxon>
        <taxon>Dothideomycetes</taxon>
        <taxon>Dothideomycetidae</taxon>
        <taxon>Mycosphaerellales</taxon>
        <taxon>Mycosphaerellaceae</taxon>
        <taxon>Cercospora</taxon>
    </lineage>
</organism>
<dbReference type="InterPro" id="IPR002938">
    <property type="entry name" value="FAD-bd"/>
</dbReference>
<keyword evidence="4" id="KW-0949">S-adenosyl-L-methionine</keyword>
<evidence type="ECO:0000256" key="5">
    <source>
        <dbReference type="ARBA" id="ARBA00022827"/>
    </source>
</evidence>
<proteinExistence type="predicted"/>
<evidence type="ECO:0000313" key="9">
    <source>
        <dbReference type="EMBL" id="ARU80379.1"/>
    </source>
</evidence>
<dbReference type="STRING" id="348901.A0A1Y0K5J7"/>
<dbReference type="SUPFAM" id="SSF46785">
    <property type="entry name" value="Winged helix' DNA-binding domain"/>
    <property type="match status" value="1"/>
</dbReference>
<dbReference type="AlphaFoldDB" id="A0A1Y0K5J7"/>
<evidence type="ECO:0000259" key="8">
    <source>
        <dbReference type="Pfam" id="PF01494"/>
    </source>
</evidence>
<name>A0A1Y0K5J7_9PEZI</name>
<keyword evidence="1" id="KW-0489">Methyltransferase</keyword>
<reference evidence="9" key="1">
    <citation type="journal article" date="2017" name="Mol. Plant Microbe Interact.">
        <title>Complementation of CTB7 in the Maize Pathogen Cercospora zeina Overcomes the Lack of In Vitro Cercosporin Production.</title>
        <authorList>
            <person name="Swart V."/>
            <person name="Crampton B.G."/>
            <person name="Ridenour J."/>
            <person name="Bluhm B."/>
            <person name="Olivier N."/>
            <person name="Meyer M."/>
            <person name="Berger D.K."/>
        </authorList>
    </citation>
    <scope>NUCLEOTIDE SEQUENCE</scope>
    <source>
        <strain evidence="9">CMW25467</strain>
    </source>
</reference>